<gene>
    <name evidence="1" type="ORF">METZ01_LOCUS102359</name>
</gene>
<proteinExistence type="predicted"/>
<reference evidence="1" key="1">
    <citation type="submission" date="2018-05" db="EMBL/GenBank/DDBJ databases">
        <authorList>
            <person name="Lanie J.A."/>
            <person name="Ng W.-L."/>
            <person name="Kazmierczak K.M."/>
            <person name="Andrzejewski T.M."/>
            <person name="Davidsen T.M."/>
            <person name="Wayne K.J."/>
            <person name="Tettelin H."/>
            <person name="Glass J.I."/>
            <person name="Rusch D."/>
            <person name="Podicherti R."/>
            <person name="Tsui H.-C.T."/>
            <person name="Winkler M.E."/>
        </authorList>
    </citation>
    <scope>NUCLEOTIDE SEQUENCE</scope>
</reference>
<accession>A0A381WAJ4</accession>
<dbReference type="AlphaFoldDB" id="A0A381WAJ4"/>
<sequence>VGVGFWLSGLPRSGRLKTNNSSWPTPLVINRQVDVSIRPLADITNSSHPLEERFLIEDSLPIDG</sequence>
<feature type="non-terminal residue" evidence="1">
    <location>
        <position position="64"/>
    </location>
</feature>
<dbReference type="EMBL" id="UINC01011190">
    <property type="protein sequence ID" value="SVA49505.1"/>
    <property type="molecule type" value="Genomic_DNA"/>
</dbReference>
<evidence type="ECO:0000313" key="1">
    <source>
        <dbReference type="EMBL" id="SVA49505.1"/>
    </source>
</evidence>
<feature type="non-terminal residue" evidence="1">
    <location>
        <position position="1"/>
    </location>
</feature>
<organism evidence="1">
    <name type="scientific">marine metagenome</name>
    <dbReference type="NCBI Taxonomy" id="408172"/>
    <lineage>
        <taxon>unclassified sequences</taxon>
        <taxon>metagenomes</taxon>
        <taxon>ecological metagenomes</taxon>
    </lineage>
</organism>
<name>A0A381WAJ4_9ZZZZ</name>
<protein>
    <submittedName>
        <fullName evidence="1">Uncharacterized protein</fullName>
    </submittedName>
</protein>